<evidence type="ECO:0000256" key="5">
    <source>
        <dbReference type="ARBA" id="ARBA00038145"/>
    </source>
</evidence>
<dbReference type="EMBL" id="JARBHB010000009">
    <property type="protein sequence ID" value="KAJ8876283.1"/>
    <property type="molecule type" value="Genomic_DNA"/>
</dbReference>
<feature type="repeat" description="WD" evidence="8">
    <location>
        <begin position="51"/>
        <end position="92"/>
    </location>
</feature>
<sequence>MNYSVIRRLDCKQGAVRAVRFNVDGSYCVTCGADRKVKLWNPVRGLLLKTYGGHGDEVLDARGSSDSSQIVSCGADKSVILWDVSTGQPVRRLRGHAARVTCVCFNELSTMAVSGSQDNTTMLWDARSRKNDPVQVLKDAKDSVTSVQVTDHEILIASLDCRVRRYDIRSGELFMDFVGEPVLCASLTRDGQCMLAGCADNTLRLLDKDTGELLGSYTGHQVAEYRVESCVDYSDKHVLSGASDGCVWCWDLVTESLVDKLPHGGTVVASLSPHPTQPQLLSAAGLTVTLWGSQPTGEDM</sequence>
<dbReference type="Pfam" id="PF00400">
    <property type="entry name" value="WD40"/>
    <property type="match status" value="5"/>
</dbReference>
<protein>
    <recommendedName>
        <fullName evidence="6">WD repeat domain-containing protein 83</fullName>
    </recommendedName>
    <alternativeName>
        <fullName evidence="7">Mitogen-activated protein kinase organizer 1</fullName>
    </alternativeName>
</protein>
<dbReference type="InterPro" id="IPR015943">
    <property type="entry name" value="WD40/YVTN_repeat-like_dom_sf"/>
</dbReference>
<comment type="subcellular location">
    <subcellularLocation>
        <location evidence="1">Cytoplasm</location>
    </subcellularLocation>
</comment>
<dbReference type="CDD" id="cd00200">
    <property type="entry name" value="WD40"/>
    <property type="match status" value="1"/>
</dbReference>
<comment type="similarity">
    <text evidence="5">Belongs to the WD repeat MORG1 family.</text>
</comment>
<dbReference type="PANTHER" id="PTHR22842">
    <property type="entry name" value="WD40 REPEAT PROTEIN"/>
    <property type="match status" value="1"/>
</dbReference>
<feature type="repeat" description="WD" evidence="8">
    <location>
        <begin position="9"/>
        <end position="41"/>
    </location>
</feature>
<evidence type="ECO:0000313" key="9">
    <source>
        <dbReference type="EMBL" id="KAJ8876283.1"/>
    </source>
</evidence>
<dbReference type="PRINTS" id="PR00320">
    <property type="entry name" value="GPROTEINBRPT"/>
</dbReference>
<dbReference type="InterPro" id="IPR001680">
    <property type="entry name" value="WD40_rpt"/>
</dbReference>
<keyword evidence="4" id="KW-0677">Repeat</keyword>
<keyword evidence="10" id="KW-1185">Reference proteome</keyword>
<dbReference type="SUPFAM" id="SSF50978">
    <property type="entry name" value="WD40 repeat-like"/>
    <property type="match status" value="1"/>
</dbReference>
<evidence type="ECO:0000256" key="3">
    <source>
        <dbReference type="ARBA" id="ARBA00022574"/>
    </source>
</evidence>
<evidence type="ECO:0000256" key="2">
    <source>
        <dbReference type="ARBA" id="ARBA00022490"/>
    </source>
</evidence>
<dbReference type="PROSITE" id="PS00678">
    <property type="entry name" value="WD_REPEATS_1"/>
    <property type="match status" value="2"/>
</dbReference>
<gene>
    <name evidence="9" type="ORF">PR048_024193</name>
</gene>
<accession>A0ABQ9GW73</accession>
<dbReference type="InterPro" id="IPR036322">
    <property type="entry name" value="WD40_repeat_dom_sf"/>
</dbReference>
<proteinExistence type="inferred from homology"/>
<evidence type="ECO:0000256" key="6">
    <source>
        <dbReference type="ARBA" id="ARBA00040453"/>
    </source>
</evidence>
<keyword evidence="3 8" id="KW-0853">WD repeat</keyword>
<feature type="repeat" description="WD" evidence="8">
    <location>
        <begin position="93"/>
        <end position="134"/>
    </location>
</feature>
<dbReference type="PROSITE" id="PS50294">
    <property type="entry name" value="WD_REPEATS_REGION"/>
    <property type="match status" value="2"/>
</dbReference>
<dbReference type="Gene3D" id="2.130.10.10">
    <property type="entry name" value="YVTN repeat-like/Quinoprotein amine dehydrogenase"/>
    <property type="match status" value="1"/>
</dbReference>
<organism evidence="9 10">
    <name type="scientific">Dryococelus australis</name>
    <dbReference type="NCBI Taxonomy" id="614101"/>
    <lineage>
        <taxon>Eukaryota</taxon>
        <taxon>Metazoa</taxon>
        <taxon>Ecdysozoa</taxon>
        <taxon>Arthropoda</taxon>
        <taxon>Hexapoda</taxon>
        <taxon>Insecta</taxon>
        <taxon>Pterygota</taxon>
        <taxon>Neoptera</taxon>
        <taxon>Polyneoptera</taxon>
        <taxon>Phasmatodea</taxon>
        <taxon>Verophasmatodea</taxon>
        <taxon>Anareolatae</taxon>
        <taxon>Phasmatidae</taxon>
        <taxon>Eurycanthinae</taxon>
        <taxon>Dryococelus</taxon>
    </lineage>
</organism>
<keyword evidence="2" id="KW-0963">Cytoplasm</keyword>
<evidence type="ECO:0000256" key="8">
    <source>
        <dbReference type="PROSITE-ProRule" id="PRU00221"/>
    </source>
</evidence>
<name>A0ABQ9GW73_9NEOP</name>
<evidence type="ECO:0000256" key="7">
    <source>
        <dbReference type="ARBA" id="ARBA00042222"/>
    </source>
</evidence>
<evidence type="ECO:0000256" key="1">
    <source>
        <dbReference type="ARBA" id="ARBA00004496"/>
    </source>
</evidence>
<dbReference type="PANTHER" id="PTHR22842:SF3">
    <property type="entry name" value="WD REPEAT DOMAIN-CONTAINING PROTEIN 83"/>
    <property type="match status" value="1"/>
</dbReference>
<reference evidence="9 10" key="1">
    <citation type="submission" date="2023-02" db="EMBL/GenBank/DDBJ databases">
        <title>LHISI_Scaffold_Assembly.</title>
        <authorList>
            <person name="Stuart O.P."/>
            <person name="Cleave R."/>
            <person name="Magrath M.J.L."/>
            <person name="Mikheyev A.S."/>
        </authorList>
    </citation>
    <scope>NUCLEOTIDE SEQUENCE [LARGE SCALE GENOMIC DNA]</scope>
    <source>
        <strain evidence="9">Daus_M_001</strain>
        <tissue evidence="9">Leg muscle</tissue>
    </source>
</reference>
<dbReference type="InterPro" id="IPR020472">
    <property type="entry name" value="WD40_PAC1"/>
</dbReference>
<dbReference type="PROSITE" id="PS50082">
    <property type="entry name" value="WD_REPEATS_2"/>
    <property type="match status" value="3"/>
</dbReference>
<dbReference type="InterPro" id="IPR019775">
    <property type="entry name" value="WD40_repeat_CS"/>
</dbReference>
<dbReference type="SMART" id="SM00320">
    <property type="entry name" value="WD40"/>
    <property type="match status" value="7"/>
</dbReference>
<evidence type="ECO:0000313" key="10">
    <source>
        <dbReference type="Proteomes" id="UP001159363"/>
    </source>
</evidence>
<comment type="caution">
    <text evidence="9">The sequence shown here is derived from an EMBL/GenBank/DDBJ whole genome shotgun (WGS) entry which is preliminary data.</text>
</comment>
<evidence type="ECO:0000256" key="4">
    <source>
        <dbReference type="ARBA" id="ARBA00022737"/>
    </source>
</evidence>
<dbReference type="Proteomes" id="UP001159363">
    <property type="component" value="Chromosome 8"/>
</dbReference>
<dbReference type="InterPro" id="IPR051980">
    <property type="entry name" value="WD_repeat_MORG1"/>
</dbReference>